<keyword evidence="3" id="KW-0645">Protease</keyword>
<evidence type="ECO:0000313" key="12">
    <source>
        <dbReference type="EMBL" id="KYK59646.1"/>
    </source>
</evidence>
<protein>
    <recommendedName>
        <fullName evidence="11">Peptidase M43 pregnancy-associated plasma-A domain-containing protein</fullName>
    </recommendedName>
</protein>
<evidence type="ECO:0000256" key="10">
    <source>
        <dbReference type="SAM" id="SignalP"/>
    </source>
</evidence>
<evidence type="ECO:0000256" key="7">
    <source>
        <dbReference type="ARBA" id="ARBA00022833"/>
    </source>
</evidence>
<evidence type="ECO:0000256" key="2">
    <source>
        <dbReference type="ARBA" id="ARBA00008721"/>
    </source>
</evidence>
<dbReference type="PANTHER" id="PTHR47466">
    <property type="match status" value="1"/>
</dbReference>
<dbReference type="InterPro" id="IPR024079">
    <property type="entry name" value="MetalloPept_cat_dom_sf"/>
</dbReference>
<keyword evidence="8" id="KW-0482">Metalloprotease</keyword>
<dbReference type="Pfam" id="PF05572">
    <property type="entry name" value="Peptidase_M43"/>
    <property type="match status" value="1"/>
</dbReference>
<evidence type="ECO:0000256" key="6">
    <source>
        <dbReference type="ARBA" id="ARBA00022801"/>
    </source>
</evidence>
<dbReference type="GeneID" id="63713422"/>
<accession>A0A151GRB9</accession>
<dbReference type="AlphaFoldDB" id="A0A151GRB9"/>
<dbReference type="OrthoDB" id="536211at2759"/>
<dbReference type="Proteomes" id="UP000076580">
    <property type="component" value="Chromosome 01"/>
</dbReference>
<evidence type="ECO:0000256" key="5">
    <source>
        <dbReference type="ARBA" id="ARBA00022729"/>
    </source>
</evidence>
<sequence length="308" mass="34523">MRFQALQILLLGYVASTVASTKCLTSSPELYCSEDTPHSVEYCEEKLAKQRDMISCQRSKNPGFSETINIDVYIHVIANETHGHLDNQTLSRHISRINRDFTASNIAFKIKGVDKIVRSWPIGFDNTHDMIMKSGIQRKGDMSALNIFFLAHIDDPLKNHVLGWSSMPWWAMQESIRDVGSDGIFIHSETVPTSLNITAKKDESDTTTHEIGHWLGLFHPWDNTLPDCSGPGDGIDDTPAMTRNNIKGALGPDSCPDLAGMDPVDNFMVYTHNSGENKFTPQQIERMRAMWFQYRAPDNGTSSLCKTA</sequence>
<feature type="chain" id="PRO_5007580913" description="Peptidase M43 pregnancy-associated plasma-A domain-containing protein" evidence="10">
    <location>
        <begin position="21"/>
        <end position="308"/>
    </location>
</feature>
<keyword evidence="7" id="KW-0862">Zinc</keyword>
<comment type="function">
    <text evidence="1">Secreted metalloproteinase that allows assimilation of proteinaceous substrates.</text>
</comment>
<keyword evidence="13" id="KW-1185">Reference proteome</keyword>
<gene>
    <name evidence="12" type="ORF">DCS_00779</name>
</gene>
<feature type="domain" description="Peptidase M43 pregnancy-associated plasma-A" evidence="11">
    <location>
        <begin position="199"/>
        <end position="289"/>
    </location>
</feature>
<evidence type="ECO:0000256" key="9">
    <source>
        <dbReference type="ARBA" id="ARBA00023157"/>
    </source>
</evidence>
<evidence type="ECO:0000256" key="8">
    <source>
        <dbReference type="ARBA" id="ARBA00023049"/>
    </source>
</evidence>
<dbReference type="GO" id="GO:0008237">
    <property type="term" value="F:metallopeptidase activity"/>
    <property type="evidence" value="ECO:0007669"/>
    <property type="project" value="UniProtKB-KW"/>
</dbReference>
<dbReference type="InParanoid" id="A0A151GRB9"/>
<dbReference type="GO" id="GO:0006508">
    <property type="term" value="P:proteolysis"/>
    <property type="evidence" value="ECO:0007669"/>
    <property type="project" value="UniProtKB-KW"/>
</dbReference>
<dbReference type="RefSeq" id="XP_040658998.1">
    <property type="nucleotide sequence ID" value="XM_040798115.1"/>
</dbReference>
<dbReference type="Gene3D" id="3.40.390.10">
    <property type="entry name" value="Collagenase (Catalytic Domain)"/>
    <property type="match status" value="1"/>
</dbReference>
<dbReference type="InterPro" id="IPR008754">
    <property type="entry name" value="Peptidase_M43"/>
</dbReference>
<evidence type="ECO:0000256" key="1">
    <source>
        <dbReference type="ARBA" id="ARBA00003174"/>
    </source>
</evidence>
<comment type="caution">
    <text evidence="12">The sequence shown here is derived from an EMBL/GenBank/DDBJ whole genome shotgun (WGS) entry which is preliminary data.</text>
</comment>
<dbReference type="PANTHER" id="PTHR47466:SF1">
    <property type="entry name" value="METALLOPROTEASE MEP1 (AFU_ORTHOLOGUE AFUA_1G07730)-RELATED"/>
    <property type="match status" value="1"/>
</dbReference>
<dbReference type="EMBL" id="LAYC01000001">
    <property type="protein sequence ID" value="KYK59646.1"/>
    <property type="molecule type" value="Genomic_DNA"/>
</dbReference>
<evidence type="ECO:0000313" key="13">
    <source>
        <dbReference type="Proteomes" id="UP000076580"/>
    </source>
</evidence>
<evidence type="ECO:0000259" key="11">
    <source>
        <dbReference type="Pfam" id="PF05572"/>
    </source>
</evidence>
<keyword evidence="5 10" id="KW-0732">Signal</keyword>
<feature type="signal peptide" evidence="10">
    <location>
        <begin position="1"/>
        <end position="20"/>
    </location>
</feature>
<proteinExistence type="inferred from homology"/>
<evidence type="ECO:0000256" key="3">
    <source>
        <dbReference type="ARBA" id="ARBA00022670"/>
    </source>
</evidence>
<name>A0A151GRB9_DRECN</name>
<evidence type="ECO:0000256" key="4">
    <source>
        <dbReference type="ARBA" id="ARBA00022723"/>
    </source>
</evidence>
<dbReference type="GO" id="GO:0046872">
    <property type="term" value="F:metal ion binding"/>
    <property type="evidence" value="ECO:0007669"/>
    <property type="project" value="UniProtKB-KW"/>
</dbReference>
<comment type="similarity">
    <text evidence="2">Belongs to the peptidase M43B family.</text>
</comment>
<keyword evidence="9" id="KW-1015">Disulfide bond</keyword>
<reference evidence="12 13" key="1">
    <citation type="journal article" date="2016" name="Sci. Rep.">
        <title>Insights into Adaptations to a Near-Obligate Nematode Endoparasitic Lifestyle from the Finished Genome of Drechmeria coniospora.</title>
        <authorList>
            <person name="Zhang L."/>
            <person name="Zhou Z."/>
            <person name="Guo Q."/>
            <person name="Fokkens L."/>
            <person name="Miskei M."/>
            <person name="Pocsi I."/>
            <person name="Zhang W."/>
            <person name="Chen M."/>
            <person name="Wang L."/>
            <person name="Sun Y."/>
            <person name="Donzelli B.G."/>
            <person name="Gibson D.M."/>
            <person name="Nelson D.R."/>
            <person name="Luo J.G."/>
            <person name="Rep M."/>
            <person name="Liu H."/>
            <person name="Yang S."/>
            <person name="Wang J."/>
            <person name="Krasnoff S.B."/>
            <person name="Xu Y."/>
            <person name="Molnar I."/>
            <person name="Lin M."/>
        </authorList>
    </citation>
    <scope>NUCLEOTIDE SEQUENCE [LARGE SCALE GENOMIC DNA]</scope>
    <source>
        <strain evidence="12 13">ARSEF 6962</strain>
    </source>
</reference>
<keyword evidence="6" id="KW-0378">Hydrolase</keyword>
<organism evidence="12 13">
    <name type="scientific">Drechmeria coniospora</name>
    <name type="common">Nematophagous fungus</name>
    <name type="synonym">Meria coniospora</name>
    <dbReference type="NCBI Taxonomy" id="98403"/>
    <lineage>
        <taxon>Eukaryota</taxon>
        <taxon>Fungi</taxon>
        <taxon>Dikarya</taxon>
        <taxon>Ascomycota</taxon>
        <taxon>Pezizomycotina</taxon>
        <taxon>Sordariomycetes</taxon>
        <taxon>Hypocreomycetidae</taxon>
        <taxon>Hypocreales</taxon>
        <taxon>Ophiocordycipitaceae</taxon>
        <taxon>Drechmeria</taxon>
    </lineage>
</organism>
<dbReference type="SUPFAM" id="SSF55486">
    <property type="entry name" value="Metalloproteases ('zincins'), catalytic domain"/>
    <property type="match status" value="1"/>
</dbReference>
<keyword evidence="4" id="KW-0479">Metal-binding</keyword>